<organism evidence="2 3">
    <name type="scientific">Hyaloscypha bicolor E</name>
    <dbReference type="NCBI Taxonomy" id="1095630"/>
    <lineage>
        <taxon>Eukaryota</taxon>
        <taxon>Fungi</taxon>
        <taxon>Dikarya</taxon>
        <taxon>Ascomycota</taxon>
        <taxon>Pezizomycotina</taxon>
        <taxon>Leotiomycetes</taxon>
        <taxon>Helotiales</taxon>
        <taxon>Hyaloscyphaceae</taxon>
        <taxon>Hyaloscypha</taxon>
        <taxon>Hyaloscypha bicolor</taxon>
    </lineage>
</organism>
<evidence type="ECO:0000313" key="2">
    <source>
        <dbReference type="EMBL" id="PMD64882.1"/>
    </source>
</evidence>
<proteinExistence type="predicted"/>
<dbReference type="InterPro" id="IPR052895">
    <property type="entry name" value="HetReg/Transcr_Mod"/>
</dbReference>
<protein>
    <submittedName>
        <fullName evidence="2">HET-domain-containing protein</fullName>
    </submittedName>
</protein>
<dbReference type="PANTHER" id="PTHR24148:SF73">
    <property type="entry name" value="HET DOMAIN PROTEIN (AFU_ORTHOLOGUE AFUA_8G01020)"/>
    <property type="match status" value="1"/>
</dbReference>
<dbReference type="InParanoid" id="A0A2J6TPE5"/>
<evidence type="ECO:0000259" key="1">
    <source>
        <dbReference type="Pfam" id="PF06985"/>
    </source>
</evidence>
<dbReference type="Pfam" id="PF06985">
    <property type="entry name" value="HET"/>
    <property type="match status" value="1"/>
</dbReference>
<sequence>MAAASTTPFEYSPLDEQKNEIRVLRILPGVDASTLECRLEHIALEDGSDYDALSYAWHDPKLYSEAQRDLKHNLLVNGKCLEIGNNLATFLQSARGKQAESRQIWIDAICINQKDVYERNAQVLRMRRIYQKANQVVIWLGPASNRGDDAVRFLKLVNLTKNNDLSAEWKAMASFLVRAWWNRIWVVQEIVLAKEALV</sequence>
<name>A0A2J6TPE5_9HELO</name>
<dbReference type="GeneID" id="36582080"/>
<feature type="non-terminal residue" evidence="2">
    <location>
        <position position="198"/>
    </location>
</feature>
<gene>
    <name evidence="2" type="ORF">K444DRAFT_519921</name>
</gene>
<dbReference type="PANTHER" id="PTHR24148">
    <property type="entry name" value="ANKYRIN REPEAT DOMAIN-CONTAINING PROTEIN 39 HOMOLOG-RELATED"/>
    <property type="match status" value="1"/>
</dbReference>
<dbReference type="EMBL" id="KZ613747">
    <property type="protein sequence ID" value="PMD64882.1"/>
    <property type="molecule type" value="Genomic_DNA"/>
</dbReference>
<dbReference type="InterPro" id="IPR010730">
    <property type="entry name" value="HET"/>
</dbReference>
<dbReference type="STRING" id="1095630.A0A2J6TPE5"/>
<evidence type="ECO:0000313" key="3">
    <source>
        <dbReference type="Proteomes" id="UP000235371"/>
    </source>
</evidence>
<dbReference type="RefSeq" id="XP_024741786.1">
    <property type="nucleotide sequence ID" value="XM_024874000.1"/>
</dbReference>
<dbReference type="AlphaFoldDB" id="A0A2J6TPE5"/>
<dbReference type="Proteomes" id="UP000235371">
    <property type="component" value="Unassembled WGS sequence"/>
</dbReference>
<dbReference type="OrthoDB" id="2157530at2759"/>
<accession>A0A2J6TPE5</accession>
<reference evidence="2 3" key="1">
    <citation type="submission" date="2016-04" db="EMBL/GenBank/DDBJ databases">
        <title>A degradative enzymes factory behind the ericoid mycorrhizal symbiosis.</title>
        <authorList>
            <consortium name="DOE Joint Genome Institute"/>
            <person name="Martino E."/>
            <person name="Morin E."/>
            <person name="Grelet G."/>
            <person name="Kuo A."/>
            <person name="Kohler A."/>
            <person name="Daghino S."/>
            <person name="Barry K."/>
            <person name="Choi C."/>
            <person name="Cichocki N."/>
            <person name="Clum A."/>
            <person name="Copeland A."/>
            <person name="Hainaut M."/>
            <person name="Haridas S."/>
            <person name="Labutti K."/>
            <person name="Lindquist E."/>
            <person name="Lipzen A."/>
            <person name="Khouja H.-R."/>
            <person name="Murat C."/>
            <person name="Ohm R."/>
            <person name="Olson A."/>
            <person name="Spatafora J."/>
            <person name="Veneault-Fourrey C."/>
            <person name="Henrissat B."/>
            <person name="Grigoriev I."/>
            <person name="Martin F."/>
            <person name="Perotto S."/>
        </authorList>
    </citation>
    <scope>NUCLEOTIDE SEQUENCE [LARGE SCALE GENOMIC DNA]</scope>
    <source>
        <strain evidence="2 3">E</strain>
    </source>
</reference>
<keyword evidence="3" id="KW-1185">Reference proteome</keyword>
<feature type="domain" description="Heterokaryon incompatibility" evidence="1">
    <location>
        <begin position="50"/>
        <end position="189"/>
    </location>
</feature>